<protein>
    <submittedName>
        <fullName evidence="3">Collagen, type</fullName>
    </submittedName>
</protein>
<evidence type="ECO:0000256" key="2">
    <source>
        <dbReference type="SAM" id="SignalP"/>
    </source>
</evidence>
<gene>
    <name evidence="3" type="ORF">SEMRO_902_G218130.1</name>
</gene>
<proteinExistence type="predicted"/>
<reference evidence="3" key="1">
    <citation type="submission" date="2020-06" db="EMBL/GenBank/DDBJ databases">
        <authorList>
            <consortium name="Plant Systems Biology data submission"/>
        </authorList>
    </citation>
    <scope>NUCLEOTIDE SEQUENCE</scope>
    <source>
        <strain evidence="3">D6</strain>
    </source>
</reference>
<dbReference type="PANTHER" id="PTHR48148">
    <property type="entry name" value="KERATINOCYTE PROLINE-RICH PROTEIN"/>
    <property type="match status" value="1"/>
</dbReference>
<organism evidence="3 4">
    <name type="scientific">Seminavis robusta</name>
    <dbReference type="NCBI Taxonomy" id="568900"/>
    <lineage>
        <taxon>Eukaryota</taxon>
        <taxon>Sar</taxon>
        <taxon>Stramenopiles</taxon>
        <taxon>Ochrophyta</taxon>
        <taxon>Bacillariophyta</taxon>
        <taxon>Bacillariophyceae</taxon>
        <taxon>Bacillariophycidae</taxon>
        <taxon>Naviculales</taxon>
        <taxon>Naviculaceae</taxon>
        <taxon>Seminavis</taxon>
    </lineage>
</organism>
<keyword evidence="4" id="KW-1185">Reference proteome</keyword>
<accession>A0A9N8ED40</accession>
<feature type="compositionally biased region" description="Pro residues" evidence="1">
    <location>
        <begin position="214"/>
        <end position="285"/>
    </location>
</feature>
<sequence>MRASDIPRALLLGVILLFSNASSLAEAVDIDASGGLRTPKARDLLDLGSGSCSNDVQEDMCTASTDCTASTASPLIQVWQGNPNCVTMGYDYGWKSAEGGNAACEDVTDQAYDFVSSTGGFDLEATSLNEDCTSCTAASVTGTYTLTCTDADGSQFKSASVTSTVNVGIFIKGGPAGNLYSATANTAVTGMVSPSGAAISHIEFCFLCSGAPAPTPGPSPPPTPAPSPAPSPAPTPAPTPAPASAPTPAPTPAPSPAPTPAPSPAPTPAPTPAPAPEPTPAPTPAPVEGCVTTVSEETLFGQPQSATEIRIPTRWGWYQFISNFTGTTTYSFTMWAGAGQYNDNNEGTYVGDVTVTAKECGVGRGGGGGGGCHRRLGGGGGGYCNCGGYDSSHDRRRLLLEPDEMGGGGHWDDDDWYSDDDTDHSSTYCSTADWSGLPASGVCFDPGLKNGHLHVGSTLPRDRHGGETFAPGKYQPGCCNIGEPCFIIVHGSVGHGHDCHGLERVQQAVTGFVSRFFPGAFGEGLP</sequence>
<dbReference type="Proteomes" id="UP001153069">
    <property type="component" value="Unassembled WGS sequence"/>
</dbReference>
<keyword evidence="3" id="KW-0176">Collagen</keyword>
<feature type="signal peptide" evidence="2">
    <location>
        <begin position="1"/>
        <end position="27"/>
    </location>
</feature>
<feature type="chain" id="PRO_5040405570" evidence="2">
    <location>
        <begin position="28"/>
        <end position="526"/>
    </location>
</feature>
<dbReference type="AlphaFoldDB" id="A0A9N8ED40"/>
<comment type="caution">
    <text evidence="3">The sequence shown here is derived from an EMBL/GenBank/DDBJ whole genome shotgun (WGS) entry which is preliminary data.</text>
</comment>
<name>A0A9N8ED40_9STRA</name>
<feature type="region of interest" description="Disordered" evidence="1">
    <location>
        <begin position="214"/>
        <end position="288"/>
    </location>
</feature>
<evidence type="ECO:0000256" key="1">
    <source>
        <dbReference type="SAM" id="MobiDB-lite"/>
    </source>
</evidence>
<dbReference type="EMBL" id="CAICTM010000900">
    <property type="protein sequence ID" value="CAB9518049.1"/>
    <property type="molecule type" value="Genomic_DNA"/>
</dbReference>
<evidence type="ECO:0000313" key="4">
    <source>
        <dbReference type="Proteomes" id="UP001153069"/>
    </source>
</evidence>
<evidence type="ECO:0000313" key="3">
    <source>
        <dbReference type="EMBL" id="CAB9518049.1"/>
    </source>
</evidence>
<keyword evidence="2" id="KW-0732">Signal</keyword>
<dbReference type="PANTHER" id="PTHR48148:SF3">
    <property type="entry name" value="KERATINOCYTE PROLINE-RICH PROTEIN"/>
    <property type="match status" value="1"/>
</dbReference>